<dbReference type="PROSITE" id="PS00383">
    <property type="entry name" value="TYR_PHOSPHATASE_1"/>
    <property type="match status" value="1"/>
</dbReference>
<evidence type="ECO:0000313" key="2">
    <source>
        <dbReference type="EMBL" id="AZN72485.1"/>
    </source>
</evidence>
<keyword evidence="3" id="KW-1185">Reference proteome</keyword>
<feature type="domain" description="Tyrosine specific protein phosphatases" evidence="1">
    <location>
        <begin position="69"/>
        <end position="124"/>
    </location>
</feature>
<gene>
    <name evidence="2" type="ORF">D5400_15495</name>
</gene>
<proteinExistence type="predicted"/>
<name>A0A3Q8XPP4_9HYPH</name>
<dbReference type="SUPFAM" id="SSF52799">
    <property type="entry name" value="(Phosphotyrosine protein) phosphatases II"/>
    <property type="match status" value="1"/>
</dbReference>
<reference evidence="2 3" key="1">
    <citation type="submission" date="2018-09" db="EMBL/GenBank/DDBJ databases">
        <title>Marinorhizobium profundi gen. nov., sp. nov., isolated from a deep-sea sediment sample from the New Britain Trench and proposal of Marinorhizobiaceae fam. nov. in the order Rhizobiales of the class Alphaproteobacteria.</title>
        <authorList>
            <person name="Cao J."/>
        </authorList>
    </citation>
    <scope>NUCLEOTIDE SEQUENCE [LARGE SCALE GENOMIC DNA]</scope>
    <source>
        <strain evidence="2 3">WS11</strain>
    </source>
</reference>
<evidence type="ECO:0000313" key="3">
    <source>
        <dbReference type="Proteomes" id="UP000268192"/>
    </source>
</evidence>
<dbReference type="OrthoDB" id="9794527at2"/>
<dbReference type="EMBL" id="CP032509">
    <property type="protein sequence ID" value="AZN72485.1"/>
    <property type="molecule type" value="Genomic_DNA"/>
</dbReference>
<dbReference type="KEGG" id="abaw:D5400_15495"/>
<protein>
    <submittedName>
        <fullName evidence="2">Protein tyrosine phosphatase</fullName>
    </submittedName>
</protein>
<dbReference type="InterPro" id="IPR029021">
    <property type="entry name" value="Prot-tyrosine_phosphatase-like"/>
</dbReference>
<organism evidence="2 3">
    <name type="scientific">Georhizobium profundi</name>
    <dbReference type="NCBI Taxonomy" id="2341112"/>
    <lineage>
        <taxon>Bacteria</taxon>
        <taxon>Pseudomonadati</taxon>
        <taxon>Pseudomonadota</taxon>
        <taxon>Alphaproteobacteria</taxon>
        <taxon>Hyphomicrobiales</taxon>
        <taxon>Rhizobiaceae</taxon>
        <taxon>Georhizobium</taxon>
    </lineage>
</organism>
<dbReference type="RefSeq" id="WP_126010812.1">
    <property type="nucleotide sequence ID" value="NZ_CP032509.1"/>
</dbReference>
<dbReference type="PROSITE" id="PS50056">
    <property type="entry name" value="TYR_PHOSPHATASE_2"/>
    <property type="match status" value="1"/>
</dbReference>
<dbReference type="InterPro" id="IPR016130">
    <property type="entry name" value="Tyr_Pase_AS"/>
</dbReference>
<accession>A0A3Q8XPP4</accession>
<sequence>MPFLVVCPLNRVAETAVRHRAGALVSLLAEHQALHRPGLIAADNHLQLGLNDIAVAIDGLVLAQESHVRQLVDFVRVWDQTQPLLIHCWMGVSRSPAAALIAALALDPDLDDAELAQALRRAAPFATPNPRLIEIGDALLGRNGALIRAVKSIGRGADTAQGIPFVFPLQLEDSAPA</sequence>
<evidence type="ECO:0000259" key="1">
    <source>
        <dbReference type="PROSITE" id="PS50056"/>
    </source>
</evidence>
<dbReference type="Proteomes" id="UP000268192">
    <property type="component" value="Chromosome"/>
</dbReference>
<dbReference type="Gene3D" id="3.90.190.10">
    <property type="entry name" value="Protein tyrosine phosphatase superfamily"/>
    <property type="match status" value="1"/>
</dbReference>
<dbReference type="AlphaFoldDB" id="A0A3Q8XPP4"/>
<dbReference type="InterPro" id="IPR000387">
    <property type="entry name" value="Tyr_Pase_dom"/>
</dbReference>